<dbReference type="OrthoDB" id="7062868at2"/>
<evidence type="ECO:0000313" key="2">
    <source>
        <dbReference type="EMBL" id="SMO86625.1"/>
    </source>
</evidence>
<dbReference type="Gene3D" id="3.40.50.1010">
    <property type="entry name" value="5'-nuclease"/>
    <property type="match status" value="1"/>
</dbReference>
<dbReference type="AlphaFoldDB" id="A0A521ERT7"/>
<sequence length="137" mass="15476">MSRGLIDTNIFVYGIDEDSKYFDQAKKILDQTDKQLVTTSKNLIEFLAVVTKSSGYNLNAELALEIIEEIIQSVEVIYPTPESMAILLDLVHRYSPSGLKIHDFEIISISLAHSIYEVATFNTKDFKSIQEISLSEI</sequence>
<keyword evidence="3" id="KW-1185">Reference proteome</keyword>
<dbReference type="EMBL" id="FXTP01000013">
    <property type="protein sequence ID" value="SMO86625.1"/>
    <property type="molecule type" value="Genomic_DNA"/>
</dbReference>
<feature type="domain" description="PIN" evidence="1">
    <location>
        <begin position="5"/>
        <end position="129"/>
    </location>
</feature>
<dbReference type="Proteomes" id="UP000317557">
    <property type="component" value="Unassembled WGS sequence"/>
</dbReference>
<dbReference type="SUPFAM" id="SSF88723">
    <property type="entry name" value="PIN domain-like"/>
    <property type="match status" value="1"/>
</dbReference>
<dbReference type="InterPro" id="IPR029060">
    <property type="entry name" value="PIN-like_dom_sf"/>
</dbReference>
<dbReference type="Pfam" id="PF01850">
    <property type="entry name" value="PIN"/>
    <property type="match status" value="1"/>
</dbReference>
<dbReference type="RefSeq" id="WP_142455372.1">
    <property type="nucleotide sequence ID" value="NZ_FXTP01000013.1"/>
</dbReference>
<name>A0A521ERT7_9BACT</name>
<evidence type="ECO:0000259" key="1">
    <source>
        <dbReference type="Pfam" id="PF01850"/>
    </source>
</evidence>
<reference evidence="2 3" key="1">
    <citation type="submission" date="2017-05" db="EMBL/GenBank/DDBJ databases">
        <authorList>
            <person name="Varghese N."/>
            <person name="Submissions S."/>
        </authorList>
    </citation>
    <scope>NUCLEOTIDE SEQUENCE [LARGE SCALE GENOMIC DNA]</scope>
    <source>
        <strain evidence="2 3">DSM 21985</strain>
    </source>
</reference>
<protein>
    <submittedName>
        <fullName evidence="2">Predicted nucleic acid-binding protein, contains PIN domain</fullName>
    </submittedName>
</protein>
<dbReference type="InterPro" id="IPR002716">
    <property type="entry name" value="PIN_dom"/>
</dbReference>
<evidence type="ECO:0000313" key="3">
    <source>
        <dbReference type="Proteomes" id="UP000317557"/>
    </source>
</evidence>
<organism evidence="2 3">
    <name type="scientific">Gracilimonas mengyeensis</name>
    <dbReference type="NCBI Taxonomy" id="1302730"/>
    <lineage>
        <taxon>Bacteria</taxon>
        <taxon>Pseudomonadati</taxon>
        <taxon>Balneolota</taxon>
        <taxon>Balneolia</taxon>
        <taxon>Balneolales</taxon>
        <taxon>Balneolaceae</taxon>
        <taxon>Gracilimonas</taxon>
    </lineage>
</organism>
<accession>A0A521ERT7</accession>
<gene>
    <name evidence="2" type="ORF">SAMN06265219_11375</name>
</gene>
<proteinExistence type="predicted"/>